<dbReference type="InterPro" id="IPR011057">
    <property type="entry name" value="Mss4-like_sf"/>
</dbReference>
<keyword evidence="4" id="KW-0456">Lyase</keyword>
<organism evidence="6 7">
    <name type="scientific">Crucibulum laeve</name>
    <dbReference type="NCBI Taxonomy" id="68775"/>
    <lineage>
        <taxon>Eukaryota</taxon>
        <taxon>Fungi</taxon>
        <taxon>Dikarya</taxon>
        <taxon>Basidiomycota</taxon>
        <taxon>Agaricomycotina</taxon>
        <taxon>Agaricomycetes</taxon>
        <taxon>Agaricomycetidae</taxon>
        <taxon>Agaricales</taxon>
        <taxon>Agaricineae</taxon>
        <taxon>Nidulariaceae</taxon>
        <taxon>Crucibulum</taxon>
    </lineage>
</organism>
<dbReference type="STRING" id="68775.A0A5C3MAW0"/>
<dbReference type="PANTHER" id="PTHR33337">
    <property type="entry name" value="GFA DOMAIN-CONTAINING PROTEIN"/>
    <property type="match status" value="1"/>
</dbReference>
<dbReference type="EMBL" id="ML213593">
    <property type="protein sequence ID" value="TFK42027.1"/>
    <property type="molecule type" value="Genomic_DNA"/>
</dbReference>
<gene>
    <name evidence="6" type="ORF">BDQ12DRAFT_599030</name>
</gene>
<evidence type="ECO:0000256" key="1">
    <source>
        <dbReference type="ARBA" id="ARBA00005495"/>
    </source>
</evidence>
<dbReference type="InterPro" id="IPR006913">
    <property type="entry name" value="CENP-V/GFA"/>
</dbReference>
<keyword evidence="3" id="KW-0862">Zinc</keyword>
<dbReference type="PROSITE" id="PS51891">
    <property type="entry name" value="CENP_V_GFA"/>
    <property type="match status" value="1"/>
</dbReference>
<comment type="similarity">
    <text evidence="1">Belongs to the Gfa family.</text>
</comment>
<dbReference type="SUPFAM" id="SSF51316">
    <property type="entry name" value="Mss4-like"/>
    <property type="match status" value="1"/>
</dbReference>
<dbReference type="Gene3D" id="3.90.1590.10">
    <property type="entry name" value="glutathione-dependent formaldehyde- activating enzyme (gfa)"/>
    <property type="match status" value="1"/>
</dbReference>
<evidence type="ECO:0000256" key="2">
    <source>
        <dbReference type="ARBA" id="ARBA00022723"/>
    </source>
</evidence>
<protein>
    <submittedName>
        <fullName evidence="6">Mss4-like protein</fullName>
    </submittedName>
</protein>
<dbReference type="GO" id="GO:0016846">
    <property type="term" value="F:carbon-sulfur lyase activity"/>
    <property type="evidence" value="ECO:0007669"/>
    <property type="project" value="InterPro"/>
</dbReference>
<evidence type="ECO:0000259" key="5">
    <source>
        <dbReference type="PROSITE" id="PS51891"/>
    </source>
</evidence>
<evidence type="ECO:0000313" key="6">
    <source>
        <dbReference type="EMBL" id="TFK42027.1"/>
    </source>
</evidence>
<feature type="domain" description="CENP-V/GFA" evidence="5">
    <location>
        <begin position="10"/>
        <end position="132"/>
    </location>
</feature>
<dbReference type="PANTHER" id="PTHR33337:SF40">
    <property type="entry name" value="CENP-V_GFA DOMAIN-CONTAINING PROTEIN-RELATED"/>
    <property type="match status" value="1"/>
</dbReference>
<dbReference type="Pfam" id="PF04828">
    <property type="entry name" value="GFA"/>
    <property type="match status" value="1"/>
</dbReference>
<keyword evidence="2" id="KW-0479">Metal-binding</keyword>
<evidence type="ECO:0000256" key="3">
    <source>
        <dbReference type="ARBA" id="ARBA00022833"/>
    </source>
</evidence>
<dbReference type="GO" id="GO:0046872">
    <property type="term" value="F:metal ion binding"/>
    <property type="evidence" value="ECO:0007669"/>
    <property type="project" value="UniProtKB-KW"/>
</dbReference>
<evidence type="ECO:0000256" key="4">
    <source>
        <dbReference type="ARBA" id="ARBA00023239"/>
    </source>
</evidence>
<sequence length="156" mass="17664">MSESTADIIHRGGCFCGAVTYQVTGKPLRSAYCHCTLCQRLHSCAFIHTIHFPAAAFSWTHAEPHEATIETYAVSTKPWKIRSRCKQCGCPVASHNTKLDKWSVWGGELERDEKGRIQGWEEIKPTAHMFYETRMLDINDELGKWAGYEGDSERLG</sequence>
<reference evidence="6 7" key="1">
    <citation type="journal article" date="2019" name="Nat. Ecol. Evol.">
        <title>Megaphylogeny resolves global patterns of mushroom evolution.</title>
        <authorList>
            <person name="Varga T."/>
            <person name="Krizsan K."/>
            <person name="Foldi C."/>
            <person name="Dima B."/>
            <person name="Sanchez-Garcia M."/>
            <person name="Sanchez-Ramirez S."/>
            <person name="Szollosi G.J."/>
            <person name="Szarkandi J.G."/>
            <person name="Papp V."/>
            <person name="Albert L."/>
            <person name="Andreopoulos W."/>
            <person name="Angelini C."/>
            <person name="Antonin V."/>
            <person name="Barry K.W."/>
            <person name="Bougher N.L."/>
            <person name="Buchanan P."/>
            <person name="Buyck B."/>
            <person name="Bense V."/>
            <person name="Catcheside P."/>
            <person name="Chovatia M."/>
            <person name="Cooper J."/>
            <person name="Damon W."/>
            <person name="Desjardin D."/>
            <person name="Finy P."/>
            <person name="Geml J."/>
            <person name="Haridas S."/>
            <person name="Hughes K."/>
            <person name="Justo A."/>
            <person name="Karasinski D."/>
            <person name="Kautmanova I."/>
            <person name="Kiss B."/>
            <person name="Kocsube S."/>
            <person name="Kotiranta H."/>
            <person name="LaButti K.M."/>
            <person name="Lechner B.E."/>
            <person name="Liimatainen K."/>
            <person name="Lipzen A."/>
            <person name="Lukacs Z."/>
            <person name="Mihaltcheva S."/>
            <person name="Morgado L.N."/>
            <person name="Niskanen T."/>
            <person name="Noordeloos M.E."/>
            <person name="Ohm R.A."/>
            <person name="Ortiz-Santana B."/>
            <person name="Ovrebo C."/>
            <person name="Racz N."/>
            <person name="Riley R."/>
            <person name="Savchenko A."/>
            <person name="Shiryaev A."/>
            <person name="Soop K."/>
            <person name="Spirin V."/>
            <person name="Szebenyi C."/>
            <person name="Tomsovsky M."/>
            <person name="Tulloss R.E."/>
            <person name="Uehling J."/>
            <person name="Grigoriev I.V."/>
            <person name="Vagvolgyi C."/>
            <person name="Papp T."/>
            <person name="Martin F.M."/>
            <person name="Miettinen O."/>
            <person name="Hibbett D.S."/>
            <person name="Nagy L.G."/>
        </authorList>
    </citation>
    <scope>NUCLEOTIDE SEQUENCE [LARGE SCALE GENOMIC DNA]</scope>
    <source>
        <strain evidence="6 7">CBS 166.37</strain>
    </source>
</reference>
<dbReference type="OrthoDB" id="9970124at2759"/>
<evidence type="ECO:0000313" key="7">
    <source>
        <dbReference type="Proteomes" id="UP000308652"/>
    </source>
</evidence>
<proteinExistence type="inferred from homology"/>
<keyword evidence="7" id="KW-1185">Reference proteome</keyword>
<accession>A0A5C3MAW0</accession>
<dbReference type="Proteomes" id="UP000308652">
    <property type="component" value="Unassembled WGS sequence"/>
</dbReference>
<dbReference type="AlphaFoldDB" id="A0A5C3MAW0"/>
<name>A0A5C3MAW0_9AGAR</name>